<sequence length="237" mass="26021">MTEWAAKRFWTEARVTEEGAGFGVALDARSVKTPAKAPLVVPTRALAEAIAAEWEAVEAKIDPRAMPMTRSANAAIDKVAHQRAEVADMIAAYGETDLLCYRAVAPQELVLRQSEEWDPMLDWADSALNARLRPVSGVMPAAQDRSALENLRRAVHAQGIFELTALHDLVALSGSLILGLAAQHGVRNVHELWQISRLDEAWQAELWGADDEAEATAEIKRAAFLHAQEFYCLVSEV</sequence>
<keyword evidence="3" id="KW-0143">Chaperone</keyword>
<dbReference type="SUPFAM" id="SSF160909">
    <property type="entry name" value="ATP12-like"/>
    <property type="match status" value="1"/>
</dbReference>
<evidence type="ECO:0000256" key="1">
    <source>
        <dbReference type="ARBA" id="ARBA00008231"/>
    </source>
</evidence>
<evidence type="ECO:0000313" key="4">
    <source>
        <dbReference type="EMBL" id="MFH0254831.1"/>
    </source>
</evidence>
<dbReference type="Pfam" id="PF07542">
    <property type="entry name" value="ATP12"/>
    <property type="match status" value="1"/>
</dbReference>
<protein>
    <submittedName>
        <fullName evidence="4">ATP12 family chaperone protein</fullName>
    </submittedName>
</protein>
<dbReference type="InterPro" id="IPR011419">
    <property type="entry name" value="ATP12_ATP_synth-F1-assembly"/>
</dbReference>
<evidence type="ECO:0000256" key="2">
    <source>
        <dbReference type="ARBA" id="ARBA00022946"/>
    </source>
</evidence>
<gene>
    <name evidence="4" type="ORF">ACGRVM_13070</name>
</gene>
<accession>A0ABW7I9I0</accession>
<evidence type="ECO:0000256" key="3">
    <source>
        <dbReference type="ARBA" id="ARBA00023186"/>
    </source>
</evidence>
<dbReference type="PANTHER" id="PTHR21013">
    <property type="entry name" value="ATP SYNTHASE MITOCHONDRIAL F1 COMPLEX ASSEMBLY FACTOR 2/ATP12 PROTEIN, MITOCHONDRIAL PRECURSOR"/>
    <property type="match status" value="1"/>
</dbReference>
<dbReference type="RefSeq" id="WP_377172321.1">
    <property type="nucleotide sequence ID" value="NZ_JBHTJC010000003.1"/>
</dbReference>
<name>A0ABW7I9I0_9RHOB</name>
<dbReference type="Gene3D" id="3.30.2180.10">
    <property type="entry name" value="ATP12-like"/>
    <property type="match status" value="1"/>
</dbReference>
<comment type="caution">
    <text evidence="4">The sequence shown here is derived from an EMBL/GenBank/DDBJ whole genome shotgun (WGS) entry which is preliminary data.</text>
</comment>
<dbReference type="InterPro" id="IPR042272">
    <property type="entry name" value="ATP12_ATP_synth-F1-assembly_N"/>
</dbReference>
<dbReference type="InterPro" id="IPR023335">
    <property type="entry name" value="ATP12_ortho_dom_sf"/>
</dbReference>
<keyword evidence="5" id="KW-1185">Reference proteome</keyword>
<dbReference type="EMBL" id="JBIHMM010000003">
    <property type="protein sequence ID" value="MFH0254831.1"/>
    <property type="molecule type" value="Genomic_DNA"/>
</dbReference>
<organism evidence="4 5">
    <name type="scientific">Roseovarius aquimarinus</name>
    <dbReference type="NCBI Taxonomy" id="1229156"/>
    <lineage>
        <taxon>Bacteria</taxon>
        <taxon>Pseudomonadati</taxon>
        <taxon>Pseudomonadota</taxon>
        <taxon>Alphaproteobacteria</taxon>
        <taxon>Rhodobacterales</taxon>
        <taxon>Roseobacteraceae</taxon>
        <taxon>Roseovarius</taxon>
    </lineage>
</organism>
<proteinExistence type="inferred from homology"/>
<comment type="similarity">
    <text evidence="1">Belongs to the ATP12 family.</text>
</comment>
<evidence type="ECO:0000313" key="5">
    <source>
        <dbReference type="Proteomes" id="UP001607157"/>
    </source>
</evidence>
<dbReference type="Proteomes" id="UP001607157">
    <property type="component" value="Unassembled WGS sequence"/>
</dbReference>
<keyword evidence="2" id="KW-0809">Transit peptide</keyword>
<reference evidence="4 5" key="1">
    <citation type="submission" date="2024-10" db="EMBL/GenBank/DDBJ databases">
        <authorList>
            <person name="Yang X.-N."/>
        </authorList>
    </citation>
    <scope>NUCLEOTIDE SEQUENCE [LARGE SCALE GENOMIC DNA]</scope>
    <source>
        <strain evidence="4 5">CAU 1059</strain>
    </source>
</reference>
<dbReference type="PANTHER" id="PTHR21013:SF10">
    <property type="entry name" value="ATP SYNTHASE MITOCHONDRIAL F1 COMPLEX ASSEMBLY FACTOR 2"/>
    <property type="match status" value="1"/>
</dbReference>
<dbReference type="Gene3D" id="1.10.3580.10">
    <property type="entry name" value="ATP12 ATPase"/>
    <property type="match status" value="1"/>
</dbReference>